<dbReference type="Proteomes" id="UP001379533">
    <property type="component" value="Chromosome"/>
</dbReference>
<proteinExistence type="predicted"/>
<protein>
    <submittedName>
        <fullName evidence="1">Uncharacterized protein</fullName>
    </submittedName>
</protein>
<sequence>MQLVDPPQSPIHSWKTFGTQYLMIVVSILTALGFEQVVMSVRRSNGAEAAQREIEEELRTNLKDVRASFQHNAARIKALEVWDAEALRELTSSAPNPANQQRLIASAKEIWYREGIWTPNLQRAAWDVAIANQSAGNIPTATLRKYATAYTFQHDAAQYLALNFMTTLDESHAIDVLADIDVGKAAMQDVLHITRQLSHILKQTQNQLHHMEEGLAAALPGESASTIAPPPPSPAAAR</sequence>
<evidence type="ECO:0000313" key="2">
    <source>
        <dbReference type="Proteomes" id="UP001379533"/>
    </source>
</evidence>
<gene>
    <name evidence="1" type="ORF">LZC95_24260</name>
</gene>
<keyword evidence="2" id="KW-1185">Reference proteome</keyword>
<evidence type="ECO:0000313" key="1">
    <source>
        <dbReference type="EMBL" id="WXA99916.1"/>
    </source>
</evidence>
<dbReference type="RefSeq" id="WP_394850558.1">
    <property type="nucleotide sequence ID" value="NZ_CP089982.1"/>
</dbReference>
<organism evidence="1 2">
    <name type="scientific">Pendulispora brunnea</name>
    <dbReference type="NCBI Taxonomy" id="2905690"/>
    <lineage>
        <taxon>Bacteria</taxon>
        <taxon>Pseudomonadati</taxon>
        <taxon>Myxococcota</taxon>
        <taxon>Myxococcia</taxon>
        <taxon>Myxococcales</taxon>
        <taxon>Sorangiineae</taxon>
        <taxon>Pendulisporaceae</taxon>
        <taxon>Pendulispora</taxon>
    </lineage>
</organism>
<accession>A0ABZ2KML9</accession>
<reference evidence="1 2" key="1">
    <citation type="submission" date="2021-12" db="EMBL/GenBank/DDBJ databases">
        <title>Discovery of the Pendulisporaceae a myxobacterial family with distinct sporulation behavior and unique specialized metabolism.</title>
        <authorList>
            <person name="Garcia R."/>
            <person name="Popoff A."/>
            <person name="Bader C.D."/>
            <person name="Loehr J."/>
            <person name="Walesch S."/>
            <person name="Walt C."/>
            <person name="Boldt J."/>
            <person name="Bunk B."/>
            <person name="Haeckl F.J.F.P.J."/>
            <person name="Gunesch A.P."/>
            <person name="Birkelbach J."/>
            <person name="Nuebel U."/>
            <person name="Pietschmann T."/>
            <person name="Bach T."/>
            <person name="Mueller R."/>
        </authorList>
    </citation>
    <scope>NUCLEOTIDE SEQUENCE [LARGE SCALE GENOMIC DNA]</scope>
    <source>
        <strain evidence="1 2">MSr12523</strain>
    </source>
</reference>
<name>A0ABZ2KML9_9BACT</name>
<dbReference type="EMBL" id="CP089982">
    <property type="protein sequence ID" value="WXA99916.1"/>
    <property type="molecule type" value="Genomic_DNA"/>
</dbReference>